<feature type="compositionally biased region" description="Polar residues" evidence="1">
    <location>
        <begin position="167"/>
        <end position="185"/>
    </location>
</feature>
<dbReference type="EMBL" id="JBBPHU010000013">
    <property type="protein sequence ID" value="KAK7510838.1"/>
    <property type="molecule type" value="Genomic_DNA"/>
</dbReference>
<feature type="compositionally biased region" description="Low complexity" evidence="1">
    <location>
        <begin position="64"/>
        <end position="77"/>
    </location>
</feature>
<sequence length="642" mass="70748">MSQTPQSTTFDMFNSKPGLTWADEMNELAEAEEIGTLPTLPAWTPLQELSSTEEHGSHAAQVDNSTTSPPNSLNSNNIYAKNHAEGFLAESRVEGVDSGAGLAIEDGSEENTGGPTDDYKEPQQENEQQLFLDYGTFSCRENEAGSSEEMPPSTGSFPSEEADYTDKFNSSEQEQSPENCTISSDNYEFGIHSSEQRGCASSASDDDYDPTFAPYHPGWTKLLSPSISQHHSTPPEVNKWAFSAPIGLSLQQDLDSARLDEDCPNLARPATVFRALLCTDADGFIGYAFPYGARGLKRPLPPLFPRRRRSQVGQRSRLWHAEVAEYSQEDLRCIEINFSDQMRNFSAGSEKESKTVENDLVATLVQAPTMHGDSSEDTEDGDDLWSPEVVDEDDGSNSSIEQDDFVEADVLLPKKGGRSSCSVSEPDLETYNNFDLDDVDDHDFRFVDIPHYLTYLDLSIACAPGWKNVRIEQYDKQQSSPDIYEGSSNSFEVEDAARESCAGSVDQAANSEIEVKSISGILNNDGNNELMEKDESNHILDLAIATTLPEDRLDDILDLAIATSLSEVDLEEDLAESDSEQLNIAAPTQNQANRTMELMQRAEGELARVEVTSGGLFGGIVAAGRFFWRCLNDQPFVLDNPW</sequence>
<name>A0ABR1KBY1_9PEZI</name>
<feature type="region of interest" description="Disordered" evidence="1">
    <location>
        <begin position="368"/>
        <end position="402"/>
    </location>
</feature>
<evidence type="ECO:0000313" key="2">
    <source>
        <dbReference type="EMBL" id="KAK7510838.1"/>
    </source>
</evidence>
<accession>A0ABR1KBY1</accession>
<evidence type="ECO:0000256" key="1">
    <source>
        <dbReference type="SAM" id="MobiDB-lite"/>
    </source>
</evidence>
<comment type="caution">
    <text evidence="2">The sequence shown here is derived from an EMBL/GenBank/DDBJ whole genome shotgun (WGS) entry which is preliminary data.</text>
</comment>
<proteinExistence type="predicted"/>
<evidence type="ECO:0000313" key="3">
    <source>
        <dbReference type="Proteomes" id="UP001363622"/>
    </source>
</evidence>
<feature type="region of interest" description="Disordered" evidence="1">
    <location>
        <begin position="142"/>
        <end position="185"/>
    </location>
</feature>
<reference evidence="2 3" key="1">
    <citation type="submission" date="2024-04" db="EMBL/GenBank/DDBJ databases">
        <title>Phyllosticta paracitricarpa is synonymous to the EU quarantine fungus P. citricarpa based on phylogenomic analyses.</title>
        <authorList>
            <consortium name="Lawrence Berkeley National Laboratory"/>
            <person name="Van Ingen-Buijs V.A."/>
            <person name="Van Westerhoven A.C."/>
            <person name="Haridas S."/>
            <person name="Skiadas P."/>
            <person name="Martin F."/>
            <person name="Groenewald J.Z."/>
            <person name="Crous P.W."/>
            <person name="Seidl M.F."/>
        </authorList>
    </citation>
    <scope>NUCLEOTIDE SEQUENCE [LARGE SCALE GENOMIC DNA]</scope>
    <source>
        <strain evidence="2 3">CBS 123371</strain>
    </source>
</reference>
<protein>
    <submittedName>
        <fullName evidence="2">Uncharacterized protein</fullName>
    </submittedName>
</protein>
<keyword evidence="3" id="KW-1185">Reference proteome</keyword>
<dbReference type="Proteomes" id="UP001363622">
    <property type="component" value="Unassembled WGS sequence"/>
</dbReference>
<feature type="region of interest" description="Disordered" evidence="1">
    <location>
        <begin position="29"/>
        <end position="78"/>
    </location>
</feature>
<gene>
    <name evidence="2" type="ORF">IWZ03DRAFT_432749</name>
</gene>
<feature type="region of interest" description="Disordered" evidence="1">
    <location>
        <begin position="98"/>
        <end position="127"/>
    </location>
</feature>
<organism evidence="2 3">
    <name type="scientific">Phyllosticta citriasiana</name>
    <dbReference type="NCBI Taxonomy" id="595635"/>
    <lineage>
        <taxon>Eukaryota</taxon>
        <taxon>Fungi</taxon>
        <taxon>Dikarya</taxon>
        <taxon>Ascomycota</taxon>
        <taxon>Pezizomycotina</taxon>
        <taxon>Dothideomycetes</taxon>
        <taxon>Dothideomycetes incertae sedis</taxon>
        <taxon>Botryosphaeriales</taxon>
        <taxon>Phyllostictaceae</taxon>
        <taxon>Phyllosticta</taxon>
    </lineage>
</organism>
<feature type="compositionally biased region" description="Acidic residues" evidence="1">
    <location>
        <begin position="375"/>
        <end position="402"/>
    </location>
</feature>